<evidence type="ECO:0000256" key="1">
    <source>
        <dbReference type="SAM" id="MobiDB-lite"/>
    </source>
</evidence>
<sequence>MTQKKLLAKDASKWALYVNTSPFPPSRRIPLLRPQLNVPARPFSPPRRQLLPDRTLLRETNRRHMSDTPSLSGRIIILWDILPSKHLTGHPLSIVSLEARIPELRLMHITLKVLTTPHRRFLRSSSILWGWPQLLTVHSKVIKFLKATPLWYLTTLYSDHLFSSEASSLLLIGRDTLGRRPKSTNAFTPNHAIAPGVGDESS</sequence>
<dbReference type="Proteomes" id="UP001218218">
    <property type="component" value="Unassembled WGS sequence"/>
</dbReference>
<proteinExistence type="predicted"/>
<dbReference type="EMBL" id="JARIHO010000022">
    <property type="protein sequence ID" value="KAJ7343776.1"/>
    <property type="molecule type" value="Genomic_DNA"/>
</dbReference>
<organism evidence="2 3">
    <name type="scientific">Mycena albidolilacea</name>
    <dbReference type="NCBI Taxonomy" id="1033008"/>
    <lineage>
        <taxon>Eukaryota</taxon>
        <taxon>Fungi</taxon>
        <taxon>Dikarya</taxon>
        <taxon>Basidiomycota</taxon>
        <taxon>Agaricomycotina</taxon>
        <taxon>Agaricomycetes</taxon>
        <taxon>Agaricomycetidae</taxon>
        <taxon>Agaricales</taxon>
        <taxon>Marasmiineae</taxon>
        <taxon>Mycenaceae</taxon>
        <taxon>Mycena</taxon>
    </lineage>
</organism>
<feature type="region of interest" description="Disordered" evidence="1">
    <location>
        <begin position="182"/>
        <end position="202"/>
    </location>
</feature>
<dbReference type="AlphaFoldDB" id="A0AAD7EP18"/>
<gene>
    <name evidence="2" type="ORF">DFH08DRAFT_1008798</name>
</gene>
<reference evidence="2" key="1">
    <citation type="submission" date="2023-03" db="EMBL/GenBank/DDBJ databases">
        <title>Massive genome expansion in bonnet fungi (Mycena s.s.) driven by repeated elements and novel gene families across ecological guilds.</title>
        <authorList>
            <consortium name="Lawrence Berkeley National Laboratory"/>
            <person name="Harder C.B."/>
            <person name="Miyauchi S."/>
            <person name="Viragh M."/>
            <person name="Kuo A."/>
            <person name="Thoen E."/>
            <person name="Andreopoulos B."/>
            <person name="Lu D."/>
            <person name="Skrede I."/>
            <person name="Drula E."/>
            <person name="Henrissat B."/>
            <person name="Morin E."/>
            <person name="Kohler A."/>
            <person name="Barry K."/>
            <person name="LaButti K."/>
            <person name="Morin E."/>
            <person name="Salamov A."/>
            <person name="Lipzen A."/>
            <person name="Mereny Z."/>
            <person name="Hegedus B."/>
            <person name="Baldrian P."/>
            <person name="Stursova M."/>
            <person name="Weitz H."/>
            <person name="Taylor A."/>
            <person name="Grigoriev I.V."/>
            <person name="Nagy L.G."/>
            <person name="Martin F."/>
            <person name="Kauserud H."/>
        </authorList>
    </citation>
    <scope>NUCLEOTIDE SEQUENCE</scope>
    <source>
        <strain evidence="2">CBHHK002</strain>
    </source>
</reference>
<evidence type="ECO:0000313" key="2">
    <source>
        <dbReference type="EMBL" id="KAJ7343776.1"/>
    </source>
</evidence>
<comment type="caution">
    <text evidence="2">The sequence shown here is derived from an EMBL/GenBank/DDBJ whole genome shotgun (WGS) entry which is preliminary data.</text>
</comment>
<evidence type="ECO:0000313" key="3">
    <source>
        <dbReference type="Proteomes" id="UP001218218"/>
    </source>
</evidence>
<protein>
    <submittedName>
        <fullName evidence="2">Uncharacterized protein</fullName>
    </submittedName>
</protein>
<accession>A0AAD7EP18</accession>
<keyword evidence="3" id="KW-1185">Reference proteome</keyword>
<name>A0AAD7EP18_9AGAR</name>